<accession>A0A292YU95</accession>
<evidence type="ECO:0000313" key="2">
    <source>
        <dbReference type="Proteomes" id="UP000217785"/>
    </source>
</evidence>
<dbReference type="AlphaFoldDB" id="A0A292YU95"/>
<evidence type="ECO:0000313" key="1">
    <source>
        <dbReference type="EMBL" id="GAX92075.1"/>
    </source>
</evidence>
<gene>
    <name evidence="1" type="ORF">EFBL_3766</name>
</gene>
<dbReference type="EMBL" id="BDUF01000121">
    <property type="protein sequence ID" value="GAX92075.1"/>
    <property type="molecule type" value="Genomic_DNA"/>
</dbReference>
<name>A0A292YU95_9BACL</name>
<reference evidence="2" key="1">
    <citation type="submission" date="2017-07" db="EMBL/GenBank/DDBJ databases">
        <title>Draft genome sequence of Effusibacillus lacus strain skLN1.</title>
        <authorList>
            <person name="Watanabe M."/>
            <person name="Kojima H."/>
            <person name="Fukui M."/>
        </authorList>
    </citation>
    <scope>NUCLEOTIDE SEQUENCE [LARGE SCALE GENOMIC DNA]</scope>
    <source>
        <strain evidence="2">skLN1</strain>
    </source>
</reference>
<keyword evidence="2" id="KW-1185">Reference proteome</keyword>
<organism evidence="1 2">
    <name type="scientific">Effusibacillus lacus</name>
    <dbReference type="NCBI Taxonomy" id="1348429"/>
    <lineage>
        <taxon>Bacteria</taxon>
        <taxon>Bacillati</taxon>
        <taxon>Bacillota</taxon>
        <taxon>Bacilli</taxon>
        <taxon>Bacillales</taxon>
        <taxon>Alicyclobacillaceae</taxon>
        <taxon>Effusibacillus</taxon>
    </lineage>
</organism>
<dbReference type="Proteomes" id="UP000217785">
    <property type="component" value="Unassembled WGS sequence"/>
</dbReference>
<comment type="caution">
    <text evidence="1">The sequence shown here is derived from an EMBL/GenBank/DDBJ whole genome shotgun (WGS) entry which is preliminary data.</text>
</comment>
<proteinExistence type="predicted"/>
<sequence>MNLKLAMTFTTKDGYTYQIIGKPVDAVTAAHRMEFSITGHSHQFLIINLSLQAAILMKLEDPKFDPYEWLWERGCQMISQAAELNKLENGDFYILEQNIRDYGDKLTLDKLEKKS</sequence>
<protein>
    <submittedName>
        <fullName evidence="1">Uncharacterized protein</fullName>
    </submittedName>
</protein>